<protein>
    <submittedName>
        <fullName evidence="1">Uncharacterized protein</fullName>
    </submittedName>
</protein>
<evidence type="ECO:0000313" key="1">
    <source>
        <dbReference type="EMBL" id="NHN56940.1"/>
    </source>
</evidence>
<organism evidence="1 2">
    <name type="scientific">Metallococcus carri</name>
    <dbReference type="NCBI Taxonomy" id="1656884"/>
    <lineage>
        <taxon>Bacteria</taxon>
        <taxon>Bacillati</taxon>
        <taxon>Actinomycetota</taxon>
        <taxon>Actinomycetes</taxon>
        <taxon>Micrococcales</taxon>
        <taxon>Dermacoccaceae</taxon>
        <taxon>Metallococcus</taxon>
    </lineage>
</organism>
<dbReference type="EMBL" id="JAAOIV010000011">
    <property type="protein sequence ID" value="NHN56940.1"/>
    <property type="molecule type" value="Genomic_DNA"/>
</dbReference>
<name>A0A967EB50_9MICO</name>
<dbReference type="AlphaFoldDB" id="A0A967EB50"/>
<dbReference type="Proteomes" id="UP000744769">
    <property type="component" value="Unassembled WGS sequence"/>
</dbReference>
<comment type="caution">
    <text evidence="1">The sequence shown here is derived from an EMBL/GenBank/DDBJ whole genome shotgun (WGS) entry which is preliminary data.</text>
</comment>
<evidence type="ECO:0000313" key="2">
    <source>
        <dbReference type="Proteomes" id="UP000744769"/>
    </source>
</evidence>
<sequence length="272" mass="29832">MARRNPQPAPPPRVQSIMVTPGPRVTVPFGTIRVRYLWSGAPVSYRVVATQWRTPTRTSAPVEWANVAARVAPRGVLLAEDQAHVSQLLRGARDVATALSYQTAGAQRLADDFAEALRNRDLRRLRHLSGVADQLLHAPQQPPRARTPHEELQDAANLLHRSGREEDARVVIDLAGRVNHLPVRDQEAARQAAAAIRDAYRHLDRVPADLADLPGPDGTTPREDAASVVDASVGHLRRARTAATTSDTNALRALRRYSGQWADKPGPLDLDH</sequence>
<keyword evidence="2" id="KW-1185">Reference proteome</keyword>
<reference evidence="1" key="1">
    <citation type="submission" date="2020-03" db="EMBL/GenBank/DDBJ databases">
        <title>Draft sequencing of Calidifontibacter sp. DB0510.</title>
        <authorList>
            <person name="Kim D.-U."/>
        </authorList>
    </citation>
    <scope>NUCLEOTIDE SEQUENCE</scope>
    <source>
        <strain evidence="1">DB0510</strain>
    </source>
</reference>
<dbReference type="RefSeq" id="WP_166197682.1">
    <property type="nucleotide sequence ID" value="NZ_JAAOIV010000011.1"/>
</dbReference>
<proteinExistence type="predicted"/>
<gene>
    <name evidence="1" type="ORF">G9U51_14290</name>
</gene>
<accession>A0A967EB50</accession>